<dbReference type="SUPFAM" id="SSF53300">
    <property type="entry name" value="vWA-like"/>
    <property type="match status" value="1"/>
</dbReference>
<evidence type="ECO:0000259" key="2">
    <source>
        <dbReference type="Pfam" id="PF01882"/>
    </source>
</evidence>
<feature type="compositionally biased region" description="Low complexity" evidence="1">
    <location>
        <begin position="329"/>
        <end position="347"/>
    </location>
</feature>
<evidence type="ECO:0000256" key="1">
    <source>
        <dbReference type="SAM" id="MobiDB-lite"/>
    </source>
</evidence>
<evidence type="ECO:0000313" key="3">
    <source>
        <dbReference type="EMBL" id="SAI74776.1"/>
    </source>
</evidence>
<dbReference type="Gene3D" id="3.40.50.410">
    <property type="entry name" value="von Willebrand factor, type A domain"/>
    <property type="match status" value="1"/>
</dbReference>
<proteinExistence type="predicted"/>
<dbReference type="AlphaFoldDB" id="A0A157SXV2"/>
<dbReference type="RefSeq" id="WP_082853322.1">
    <property type="nucleotide sequence ID" value="NZ_FKIF01000010.1"/>
</dbReference>
<dbReference type="PANTHER" id="PTHR33608">
    <property type="entry name" value="BLL2464 PROTEIN"/>
    <property type="match status" value="1"/>
</dbReference>
<reference evidence="3 4" key="1">
    <citation type="submission" date="2016-04" db="EMBL/GenBank/DDBJ databases">
        <authorList>
            <consortium name="Pathogen Informatics"/>
        </authorList>
    </citation>
    <scope>NUCLEOTIDE SEQUENCE [LARGE SCALE GENOMIC DNA]</scope>
    <source>
        <strain evidence="3 4">H050680373</strain>
    </source>
</reference>
<dbReference type="EMBL" id="FKIF01000010">
    <property type="protein sequence ID" value="SAI74776.1"/>
    <property type="molecule type" value="Genomic_DNA"/>
</dbReference>
<dbReference type="OrthoDB" id="9776116at2"/>
<dbReference type="STRING" id="288768.SAMEA3906486_05493"/>
<keyword evidence="4" id="KW-1185">Reference proteome</keyword>
<protein>
    <submittedName>
        <fullName evidence="3">Uncharacterized conserved protein (Some members contain a von Willebrand factor type A (VWA) domain)</fullName>
    </submittedName>
</protein>
<dbReference type="InterPro" id="IPR002881">
    <property type="entry name" value="DUF58"/>
</dbReference>
<organism evidence="3 4">
    <name type="scientific">Bordetella ansorpii</name>
    <dbReference type="NCBI Taxonomy" id="288768"/>
    <lineage>
        <taxon>Bacteria</taxon>
        <taxon>Pseudomonadati</taxon>
        <taxon>Pseudomonadota</taxon>
        <taxon>Betaproteobacteria</taxon>
        <taxon>Burkholderiales</taxon>
        <taxon>Alcaligenaceae</taxon>
        <taxon>Bordetella</taxon>
    </lineage>
</organism>
<feature type="domain" description="DUF58" evidence="2">
    <location>
        <begin position="62"/>
        <end position="286"/>
    </location>
</feature>
<name>A0A157SXV2_9BORD</name>
<dbReference type="Proteomes" id="UP000076848">
    <property type="component" value="Unassembled WGS sequence"/>
</dbReference>
<accession>A0A157SXV2</accession>
<dbReference type="PANTHER" id="PTHR33608:SF6">
    <property type="entry name" value="BLL2464 PROTEIN"/>
    <property type="match status" value="1"/>
</dbReference>
<dbReference type="InterPro" id="IPR036465">
    <property type="entry name" value="vWFA_dom_sf"/>
</dbReference>
<dbReference type="Pfam" id="PF01882">
    <property type="entry name" value="DUF58"/>
    <property type="match status" value="1"/>
</dbReference>
<feature type="region of interest" description="Disordered" evidence="1">
    <location>
        <begin position="322"/>
        <end position="363"/>
    </location>
</feature>
<sequence>MFGWRRNKRAAPPPAVPADIASAADADALLQRLEWTVVRRLDGLLQGDYRTLLRGFGLDVADLREYRPGDDVRHIDWNATARLSSPHVREFQEDREVAAWFLLDLSGSVDFGSGAVRKRAMLDDFTAVMARLLVKHGNRIGAVLYGGAGQAPSVVPVRAGRRHLLHLLSRMRATRAAASKGGKKAQAEGGTRLADLLAHAQAVATRRGVVFVVSDFISEPGWEAPLGMLARRHEVVAVRLVDPLELSLPDLGLVVLQDAESGEQMFVDTHDAGFRKRFEAAAESREAGLREVFARAGVDCLVLPTDARLDLALLRFARQRSRERGGRRGPPVATPGAGTPGRAPMAGLAGGQAWMRPAQERRP</sequence>
<evidence type="ECO:0000313" key="4">
    <source>
        <dbReference type="Proteomes" id="UP000076848"/>
    </source>
</evidence>
<gene>
    <name evidence="3" type="ORF">SAMEA3906486_05493</name>
</gene>